<dbReference type="SMART" id="SM00729">
    <property type="entry name" value="Elp3"/>
    <property type="match status" value="1"/>
</dbReference>
<gene>
    <name evidence="6" type="ORF">EZI54_04075</name>
</gene>
<dbReference type="Proteomes" id="UP000313645">
    <property type="component" value="Unassembled WGS sequence"/>
</dbReference>
<dbReference type="PROSITE" id="PS51918">
    <property type="entry name" value="RADICAL_SAM"/>
    <property type="match status" value="1"/>
</dbReference>
<feature type="region of interest" description="Disordered" evidence="4">
    <location>
        <begin position="1"/>
        <end position="23"/>
    </location>
</feature>
<dbReference type="InterPro" id="IPR040086">
    <property type="entry name" value="MJ0683-like"/>
</dbReference>
<dbReference type="PANTHER" id="PTHR43432:SF3">
    <property type="entry name" value="SLR0285 PROTEIN"/>
    <property type="match status" value="1"/>
</dbReference>
<dbReference type="CDD" id="cd01335">
    <property type="entry name" value="Radical_SAM"/>
    <property type="match status" value="1"/>
</dbReference>
<dbReference type="EMBL" id="SJDL01000004">
    <property type="protein sequence ID" value="TBW58570.1"/>
    <property type="molecule type" value="Genomic_DNA"/>
</dbReference>
<evidence type="ECO:0000256" key="4">
    <source>
        <dbReference type="SAM" id="MobiDB-lite"/>
    </source>
</evidence>
<name>A0ABY1ZPC0_9GAMM</name>
<reference evidence="6 7" key="1">
    <citation type="submission" date="2019-02" db="EMBL/GenBank/DDBJ databases">
        <title>Marinobacter halodurans sp. nov., a marine bacterium isolated from sea tidal flat.</title>
        <authorList>
            <person name="Yoo Y."/>
            <person name="Lee D.W."/>
            <person name="Kim B.S."/>
            <person name="Kim J.-J."/>
        </authorList>
    </citation>
    <scope>NUCLEOTIDE SEQUENCE [LARGE SCALE GENOMIC DNA]</scope>
    <source>
        <strain evidence="6 7">YJ-S3-2</strain>
    </source>
</reference>
<dbReference type="RefSeq" id="WP_131479313.1">
    <property type="nucleotide sequence ID" value="NZ_SJDL01000004.1"/>
</dbReference>
<dbReference type="Pfam" id="PF04055">
    <property type="entry name" value="Radical_SAM"/>
    <property type="match status" value="1"/>
</dbReference>
<feature type="compositionally biased region" description="Polar residues" evidence="4">
    <location>
        <begin position="1"/>
        <end position="18"/>
    </location>
</feature>
<dbReference type="SFLD" id="SFLDG01084">
    <property type="entry name" value="Uncharacterised_Radical_SAM_Su"/>
    <property type="match status" value="1"/>
</dbReference>
<evidence type="ECO:0000313" key="7">
    <source>
        <dbReference type="Proteomes" id="UP000313645"/>
    </source>
</evidence>
<comment type="caution">
    <text evidence="6">The sequence shown here is derived from an EMBL/GenBank/DDBJ whole genome shotgun (WGS) entry which is preliminary data.</text>
</comment>
<dbReference type="InterPro" id="IPR007197">
    <property type="entry name" value="rSAM"/>
</dbReference>
<protein>
    <submittedName>
        <fullName evidence="6">PA0069 family radical SAM protein</fullName>
    </submittedName>
</protein>
<accession>A0ABY1ZPC0</accession>
<dbReference type="Gene3D" id="3.80.30.30">
    <property type="match status" value="1"/>
</dbReference>
<dbReference type="InterPro" id="IPR058240">
    <property type="entry name" value="rSAM_sf"/>
</dbReference>
<evidence type="ECO:0000256" key="2">
    <source>
        <dbReference type="ARBA" id="ARBA00023004"/>
    </source>
</evidence>
<dbReference type="NCBIfam" id="NF033668">
    <property type="entry name" value="rSAM_PA0069"/>
    <property type="match status" value="1"/>
</dbReference>
<dbReference type="SFLD" id="SFLDS00029">
    <property type="entry name" value="Radical_SAM"/>
    <property type="match status" value="1"/>
</dbReference>
<evidence type="ECO:0000313" key="6">
    <source>
        <dbReference type="EMBL" id="TBW58570.1"/>
    </source>
</evidence>
<keyword evidence="1" id="KW-0479">Metal-binding</keyword>
<keyword evidence="3" id="KW-0411">Iron-sulfur</keyword>
<proteinExistence type="predicted"/>
<evidence type="ECO:0000256" key="3">
    <source>
        <dbReference type="ARBA" id="ARBA00023014"/>
    </source>
</evidence>
<evidence type="ECO:0000259" key="5">
    <source>
        <dbReference type="PROSITE" id="PS51918"/>
    </source>
</evidence>
<keyword evidence="2" id="KW-0408">Iron</keyword>
<feature type="domain" description="Radical SAM core" evidence="5">
    <location>
        <begin position="59"/>
        <end position="296"/>
    </location>
</feature>
<evidence type="ECO:0000256" key="1">
    <source>
        <dbReference type="ARBA" id="ARBA00022723"/>
    </source>
</evidence>
<sequence length="359" mass="40888">MRTRGTGQNPHNRYQPLTSDRAIDDGWYRDPDDMLCPDSLATRVVDEQVKSIISHNQSPDVPFDQSINPYRGCEHGCVYCFARPTHAYWDLSPGLDFETQLIAKPNGAQRLREALDKPGYVCKPIALGVNTDAYQPLEKRRRLTRELLEVMREYNHPISIITKGALILRDLDLLASLAADGLCSVRVSLTTLDNDLKRRMEPRTASPGTRLRMIRELSGAGIPTGIILGPVIPFINDAEIEAILEAAADNGATRASWIMLRLPLEIHELFEDWLLRHFPDRARHVMNRIRDMRGGQVYDNRFGHRMRGQGIYADLIRQRFNRKARKVGLNRHESEPLRTDLFRRPGGEQLDLIPLQTVG</sequence>
<organism evidence="6 7">
    <name type="scientific">Marinobacter halodurans</name>
    <dbReference type="NCBI Taxonomy" id="2528979"/>
    <lineage>
        <taxon>Bacteria</taxon>
        <taxon>Pseudomonadati</taxon>
        <taxon>Pseudomonadota</taxon>
        <taxon>Gammaproteobacteria</taxon>
        <taxon>Pseudomonadales</taxon>
        <taxon>Marinobacteraceae</taxon>
        <taxon>Marinobacter</taxon>
    </lineage>
</organism>
<dbReference type="SUPFAM" id="SSF102114">
    <property type="entry name" value="Radical SAM enzymes"/>
    <property type="match status" value="1"/>
</dbReference>
<dbReference type="PANTHER" id="PTHR43432">
    <property type="entry name" value="SLR0285 PROTEIN"/>
    <property type="match status" value="1"/>
</dbReference>
<keyword evidence="7" id="KW-1185">Reference proteome</keyword>
<dbReference type="InterPro" id="IPR006638">
    <property type="entry name" value="Elp3/MiaA/NifB-like_rSAM"/>
</dbReference>